<keyword evidence="2" id="KW-0732">Signal</keyword>
<feature type="compositionally biased region" description="Basic residues" evidence="1">
    <location>
        <begin position="54"/>
        <end position="64"/>
    </location>
</feature>
<feature type="signal peptide" evidence="2">
    <location>
        <begin position="1"/>
        <end position="19"/>
    </location>
</feature>
<organism evidence="3 4">
    <name type="scientific">Vitrella brassicaformis (strain CCMP3155)</name>
    <dbReference type="NCBI Taxonomy" id="1169540"/>
    <lineage>
        <taxon>Eukaryota</taxon>
        <taxon>Sar</taxon>
        <taxon>Alveolata</taxon>
        <taxon>Colpodellida</taxon>
        <taxon>Vitrellaceae</taxon>
        <taxon>Vitrella</taxon>
    </lineage>
</organism>
<dbReference type="VEuPathDB" id="CryptoDB:Vbra_6520"/>
<feature type="chain" id="PRO_5005191385" evidence="2">
    <location>
        <begin position="20"/>
        <end position="250"/>
    </location>
</feature>
<dbReference type="PhylomeDB" id="A0A0G4H3N9"/>
<evidence type="ECO:0000313" key="3">
    <source>
        <dbReference type="EMBL" id="CEM38339.1"/>
    </source>
</evidence>
<feature type="region of interest" description="Disordered" evidence="1">
    <location>
        <begin position="44"/>
        <end position="66"/>
    </location>
</feature>
<proteinExistence type="predicted"/>
<sequence length="250" mass="26880">MMFRLLLVAAASVVISANGFDVRDPIAQLVNRVIDVTGTGNEQEDTAHAIDKPAKKHATKASRVQRHDDPMILAGNGRLIVRSNKGSSHNEVNAEDGPDTNLTEPEQSSIPFCPAPFSDLSFTIDEGESVVRSIRWDDGGDRYIVVGIDSLRGDADLIVCDEDSSGTDTSNCESSRASWGSGFEDVVVIDTETFNGEDGVAVEINCVEGGGSNDNCRVNYVAFPHDDYCRPTEGDFAGVGISISPFFIFD</sequence>
<evidence type="ECO:0000256" key="2">
    <source>
        <dbReference type="SAM" id="SignalP"/>
    </source>
</evidence>
<dbReference type="Proteomes" id="UP000041254">
    <property type="component" value="Unassembled WGS sequence"/>
</dbReference>
<evidence type="ECO:0000313" key="4">
    <source>
        <dbReference type="Proteomes" id="UP000041254"/>
    </source>
</evidence>
<gene>
    <name evidence="3" type="ORF">Vbra_6520</name>
</gene>
<feature type="region of interest" description="Disordered" evidence="1">
    <location>
        <begin position="83"/>
        <end position="107"/>
    </location>
</feature>
<protein>
    <submittedName>
        <fullName evidence="3">Uncharacterized protein</fullName>
    </submittedName>
</protein>
<name>A0A0G4H3N9_VITBC</name>
<dbReference type="AlphaFoldDB" id="A0A0G4H3N9"/>
<dbReference type="InParanoid" id="A0A0G4H3N9"/>
<reference evidence="3 4" key="1">
    <citation type="submission" date="2014-11" db="EMBL/GenBank/DDBJ databases">
        <authorList>
            <person name="Zhu J."/>
            <person name="Qi W."/>
            <person name="Song R."/>
        </authorList>
    </citation>
    <scope>NUCLEOTIDE SEQUENCE [LARGE SCALE GENOMIC DNA]</scope>
</reference>
<evidence type="ECO:0000256" key="1">
    <source>
        <dbReference type="SAM" id="MobiDB-lite"/>
    </source>
</evidence>
<dbReference type="EMBL" id="CDMY01000982">
    <property type="protein sequence ID" value="CEM38339.1"/>
    <property type="molecule type" value="Genomic_DNA"/>
</dbReference>
<keyword evidence="4" id="KW-1185">Reference proteome</keyword>
<accession>A0A0G4H3N9</accession>